<feature type="transmembrane region" description="Helical" evidence="6">
    <location>
        <begin position="146"/>
        <end position="172"/>
    </location>
</feature>
<keyword evidence="4 6" id="KW-1133">Transmembrane helix</keyword>
<dbReference type="PANTHER" id="PTHR46795:SF3">
    <property type="entry name" value="ABC TRANSPORTER PERMEASE"/>
    <property type="match status" value="1"/>
</dbReference>
<feature type="domain" description="ABC3 transporter permease C-terminal" evidence="7">
    <location>
        <begin position="60"/>
        <end position="179"/>
    </location>
</feature>
<dbReference type="AlphaFoldDB" id="A0A1P8SEV1"/>
<gene>
    <name evidence="8" type="ORF">AL101002_002</name>
</gene>
<protein>
    <submittedName>
        <fullName evidence="8">ABC-type antimicrobial peptide transport system</fullName>
    </submittedName>
</protein>
<feature type="transmembrane region" description="Helical" evidence="6">
    <location>
        <begin position="233"/>
        <end position="251"/>
    </location>
</feature>
<keyword evidence="2" id="KW-1003">Cell membrane</keyword>
<feature type="transmembrane region" description="Helical" evidence="6">
    <location>
        <begin position="202"/>
        <end position="221"/>
    </location>
</feature>
<keyword evidence="3 6" id="KW-0812">Transmembrane</keyword>
<dbReference type="InterPro" id="IPR003838">
    <property type="entry name" value="ABC3_permease_C"/>
</dbReference>
<comment type="subcellular location">
    <subcellularLocation>
        <location evidence="1">Cell membrane</location>
        <topology evidence="1">Multi-pass membrane protein</topology>
    </subcellularLocation>
</comment>
<keyword evidence="5 6" id="KW-0472">Membrane</keyword>
<dbReference type="EMBL" id="KU511281">
    <property type="protein sequence ID" value="APY20214.1"/>
    <property type="molecule type" value="Genomic_DNA"/>
</dbReference>
<evidence type="ECO:0000256" key="6">
    <source>
        <dbReference type="SAM" id="Phobius"/>
    </source>
</evidence>
<feature type="transmembrane region" description="Helical" evidence="6">
    <location>
        <begin position="100"/>
        <end position="126"/>
    </location>
</feature>
<organism evidence="8">
    <name type="scientific">Streptococcus pasteurianus</name>
    <dbReference type="NCBI Taxonomy" id="197614"/>
    <lineage>
        <taxon>Bacteria</taxon>
        <taxon>Bacillati</taxon>
        <taxon>Bacillota</taxon>
        <taxon>Bacilli</taxon>
        <taxon>Lactobacillales</taxon>
        <taxon>Streptococcaceae</taxon>
        <taxon>Streptococcus</taxon>
    </lineage>
</organism>
<reference evidence="8" key="1">
    <citation type="submission" date="2016-01" db="EMBL/GenBank/DDBJ databases">
        <title>ErmB and ErmT Act Synergistically to Confer High Level Macrolide Resistance in Streptococcus gallolyticus subsp. pasteurianus isolates in China.</title>
        <authorList>
            <person name="Li M."/>
        </authorList>
    </citation>
    <scope>NUCLEOTIDE SEQUENCE</scope>
    <source>
        <strain evidence="8">AL101002</strain>
    </source>
</reference>
<dbReference type="InterPro" id="IPR052536">
    <property type="entry name" value="ABC-4_Integral_Memb_Prot"/>
</dbReference>
<evidence type="ECO:0000256" key="4">
    <source>
        <dbReference type="ARBA" id="ARBA00022989"/>
    </source>
</evidence>
<dbReference type="Pfam" id="PF02687">
    <property type="entry name" value="FtsX"/>
    <property type="match status" value="1"/>
</dbReference>
<evidence type="ECO:0000256" key="1">
    <source>
        <dbReference type="ARBA" id="ARBA00004651"/>
    </source>
</evidence>
<feature type="transmembrane region" description="Helical" evidence="6">
    <location>
        <begin position="58"/>
        <end position="80"/>
    </location>
</feature>
<accession>A0A1P8SEV1</accession>
<evidence type="ECO:0000259" key="7">
    <source>
        <dbReference type="Pfam" id="PF02687"/>
    </source>
</evidence>
<sequence>MLGKLAYRNTKRNIKDYLIYLITVTASFSLIFAFNLVANSDEIVKLCSSMDAFKNSLFAVNILIIFVICFLINYTTKFMFEKRSKELGTYMLLGIKKKEIAHLVVIENILLGILAFVLAIPIGFLFSQFVSLVIVNLLGIPKTLFISLNFVSIGLLIIYFLTIYVLVLLNLLRRISKMTIRDFLYFDKQNEKKMFRDSKKRNVIFVLSIILGAISLFLWNSRCTMDNFNKQETLTYLMVSVIMLIISIYGISTTCADMFLTVILKFCIIGIEVKLDAKNL</sequence>
<dbReference type="RefSeq" id="WP_003060411.1">
    <property type="nucleotide sequence ID" value="NZ_CP136943.1"/>
</dbReference>
<evidence type="ECO:0000256" key="3">
    <source>
        <dbReference type="ARBA" id="ARBA00022692"/>
    </source>
</evidence>
<name>A0A1P8SEV1_9STRE</name>
<evidence type="ECO:0000256" key="2">
    <source>
        <dbReference type="ARBA" id="ARBA00022475"/>
    </source>
</evidence>
<feature type="transmembrane region" description="Helical" evidence="6">
    <location>
        <begin position="17"/>
        <end position="38"/>
    </location>
</feature>
<evidence type="ECO:0000256" key="5">
    <source>
        <dbReference type="ARBA" id="ARBA00023136"/>
    </source>
</evidence>
<dbReference type="PANTHER" id="PTHR46795">
    <property type="entry name" value="ABC TRANSPORTER PERMEASE-RELATED-RELATED"/>
    <property type="match status" value="1"/>
</dbReference>
<evidence type="ECO:0000313" key="8">
    <source>
        <dbReference type="EMBL" id="APY20214.1"/>
    </source>
</evidence>
<proteinExistence type="predicted"/>
<dbReference type="GO" id="GO:0005886">
    <property type="term" value="C:plasma membrane"/>
    <property type="evidence" value="ECO:0007669"/>
    <property type="project" value="UniProtKB-SubCell"/>
</dbReference>